<feature type="chain" id="PRO_5010274168" description="Mucoidy inhibitor MuiA family protein" evidence="1">
    <location>
        <begin position="27"/>
        <end position="545"/>
    </location>
</feature>
<evidence type="ECO:0000259" key="2">
    <source>
        <dbReference type="Pfam" id="PF13598"/>
    </source>
</evidence>
<gene>
    <name evidence="4" type="ORF">SAMN04488071_3204</name>
</gene>
<dbReference type="Proteomes" id="UP000183685">
    <property type="component" value="Unassembled WGS sequence"/>
</dbReference>
<dbReference type="PANTHER" id="PTHR31005">
    <property type="entry name" value="DUF4139 DOMAIN-CONTAINING PROTEIN"/>
    <property type="match status" value="1"/>
</dbReference>
<dbReference type="Pfam" id="PF13600">
    <property type="entry name" value="DUF4140"/>
    <property type="match status" value="1"/>
</dbReference>
<evidence type="ECO:0000313" key="5">
    <source>
        <dbReference type="Proteomes" id="UP000183685"/>
    </source>
</evidence>
<dbReference type="InterPro" id="IPR025554">
    <property type="entry name" value="DUF4140"/>
</dbReference>
<feature type="signal peptide" evidence="1">
    <location>
        <begin position="1"/>
        <end position="26"/>
    </location>
</feature>
<evidence type="ECO:0008006" key="6">
    <source>
        <dbReference type="Google" id="ProtNLM"/>
    </source>
</evidence>
<evidence type="ECO:0000256" key="1">
    <source>
        <dbReference type="SAM" id="SignalP"/>
    </source>
</evidence>
<keyword evidence="5" id="KW-1185">Reference proteome</keyword>
<dbReference type="PANTHER" id="PTHR31005:SF8">
    <property type="entry name" value="DUF4139 DOMAIN-CONTAINING PROTEIN"/>
    <property type="match status" value="1"/>
</dbReference>
<dbReference type="AlphaFoldDB" id="A0A1G7DPZ2"/>
<dbReference type="InterPro" id="IPR037291">
    <property type="entry name" value="DUF4139"/>
</dbReference>
<proteinExistence type="predicted"/>
<dbReference type="STRING" id="637679.GCA_001550055_02103"/>
<keyword evidence="1" id="KW-0732">Signal</keyword>
<dbReference type="NCBIfam" id="TIGR02231">
    <property type="entry name" value="mucoidy inhibitor MuiA family protein"/>
    <property type="match status" value="1"/>
</dbReference>
<feature type="domain" description="DUF4139" evidence="2">
    <location>
        <begin position="223"/>
        <end position="537"/>
    </location>
</feature>
<accession>A0A1G7DPZ2</accession>
<reference evidence="4 5" key="1">
    <citation type="submission" date="2016-10" db="EMBL/GenBank/DDBJ databases">
        <authorList>
            <person name="de Groot N.N."/>
        </authorList>
    </citation>
    <scope>NUCLEOTIDE SEQUENCE [LARGE SCALE GENOMIC DNA]</scope>
    <source>
        <strain evidence="4 5">CGMCC 1.9109</strain>
    </source>
</reference>
<name>A0A1G7DPZ2_9PROT</name>
<organism evidence="4 5">
    <name type="scientific">Kordiimonas lacus</name>
    <dbReference type="NCBI Taxonomy" id="637679"/>
    <lineage>
        <taxon>Bacteria</taxon>
        <taxon>Pseudomonadati</taxon>
        <taxon>Pseudomonadota</taxon>
        <taxon>Alphaproteobacteria</taxon>
        <taxon>Kordiimonadales</taxon>
        <taxon>Kordiimonadaceae</taxon>
        <taxon>Kordiimonas</taxon>
    </lineage>
</organism>
<dbReference type="Pfam" id="PF13598">
    <property type="entry name" value="DUF4139"/>
    <property type="match status" value="1"/>
</dbReference>
<protein>
    <recommendedName>
        <fullName evidence="6">Mucoidy inhibitor MuiA family protein</fullName>
    </recommendedName>
</protein>
<evidence type="ECO:0000259" key="3">
    <source>
        <dbReference type="Pfam" id="PF13600"/>
    </source>
</evidence>
<dbReference type="InterPro" id="IPR011935">
    <property type="entry name" value="CHP02231"/>
</dbReference>
<evidence type="ECO:0000313" key="4">
    <source>
        <dbReference type="EMBL" id="SDE53573.1"/>
    </source>
</evidence>
<sequence length="545" mass="60062">MGDFMTNRIFAALMAGVSTVATGAIADDFTVEPTISKVVVYRNGGATVTRTGTIRLPAGRHTITADKLTRTFEDDQLTVSFDSSAVRLYSLDVDTSYSVTAGSDRQAGLEAELDKIDAKDAELMAAEQAKNMQLAFLRTLNQNGGKADQALPFSDWQNALTFIGDNSVKVLGEIEAIKSDRKALNEQRMKLRRELANAGPKRTDYNKATFEVMIPTAQDVSYELSYFVEDAEWELGLDGALDTDAKSLSLWSRAVVSQETGEDWTDVSLALSNNEPSDELGEIVQHPRILSLVNPEELKRGRYEMDAAAPSRLMSPAQDAALEEVVVTGTQRAHSSSTTFDRLYQISGTVSIPSTDEAEYVDLSDVTSPVSLVVRANPSVNTTAYLFADTELTDFESLRNVSPKLRRDGHYVGMGYWPNLEADTKLKLPYGADNAISIEYTEQAPEDGDSGLFGSKKVEEKRYVISVTNNHTSPMTVEIFDQVPVSGHEDVKVRTLSDATKPTETDMDDKQGLMMWRKTMAPGEVWKINHSYRVTYPSDMMLVGQ</sequence>
<feature type="domain" description="DUF4140" evidence="3">
    <location>
        <begin position="38"/>
        <end position="137"/>
    </location>
</feature>
<dbReference type="EMBL" id="FNAK01000007">
    <property type="protein sequence ID" value="SDE53573.1"/>
    <property type="molecule type" value="Genomic_DNA"/>
</dbReference>